<comment type="caution">
    <text evidence="1">The sequence shown here is derived from an EMBL/GenBank/DDBJ whole genome shotgun (WGS) entry which is preliminary data.</text>
</comment>
<sequence length="46" mass="5179">MRVNTVSLYRSLYCGGAAITLPFGTFNAANSGMYKLKMQTYEYFAK</sequence>
<dbReference type="Proteomes" id="UP000823928">
    <property type="component" value="Unassembled WGS sequence"/>
</dbReference>
<accession>A0A9D1JN33</accession>
<name>A0A9D1JN33_9BACT</name>
<dbReference type="EMBL" id="DVIU01000117">
    <property type="protein sequence ID" value="HIS36109.1"/>
    <property type="molecule type" value="Genomic_DNA"/>
</dbReference>
<dbReference type="AlphaFoldDB" id="A0A9D1JN33"/>
<evidence type="ECO:0000313" key="2">
    <source>
        <dbReference type="Proteomes" id="UP000823928"/>
    </source>
</evidence>
<evidence type="ECO:0000313" key="1">
    <source>
        <dbReference type="EMBL" id="HIS36109.1"/>
    </source>
</evidence>
<protein>
    <submittedName>
        <fullName evidence="1">Uncharacterized protein</fullName>
    </submittedName>
</protein>
<organism evidence="1 2">
    <name type="scientific">Candidatus Scatousia excrementigallinarum</name>
    <dbReference type="NCBI Taxonomy" id="2840935"/>
    <lineage>
        <taxon>Bacteria</taxon>
        <taxon>Candidatus Scatousia</taxon>
    </lineage>
</organism>
<reference evidence="1" key="1">
    <citation type="submission" date="2020-10" db="EMBL/GenBank/DDBJ databases">
        <authorList>
            <person name="Gilroy R."/>
        </authorList>
    </citation>
    <scope>NUCLEOTIDE SEQUENCE</scope>
    <source>
        <strain evidence="1">6276</strain>
    </source>
</reference>
<proteinExistence type="predicted"/>
<gene>
    <name evidence="1" type="ORF">IAC10_05705</name>
</gene>
<reference evidence="1" key="2">
    <citation type="journal article" date="2021" name="PeerJ">
        <title>Extensive microbial diversity within the chicken gut microbiome revealed by metagenomics and culture.</title>
        <authorList>
            <person name="Gilroy R."/>
            <person name="Ravi A."/>
            <person name="Getino M."/>
            <person name="Pursley I."/>
            <person name="Horton D.L."/>
            <person name="Alikhan N.F."/>
            <person name="Baker D."/>
            <person name="Gharbi K."/>
            <person name="Hall N."/>
            <person name="Watson M."/>
            <person name="Adriaenssens E.M."/>
            <person name="Foster-Nyarko E."/>
            <person name="Jarju S."/>
            <person name="Secka A."/>
            <person name="Antonio M."/>
            <person name="Oren A."/>
            <person name="Chaudhuri R.R."/>
            <person name="La Ragione R."/>
            <person name="Hildebrand F."/>
            <person name="Pallen M.J."/>
        </authorList>
    </citation>
    <scope>NUCLEOTIDE SEQUENCE</scope>
    <source>
        <strain evidence="1">6276</strain>
    </source>
</reference>